<reference evidence="2" key="1">
    <citation type="journal article" date="2016" name="Int. J. Mol. Sci.">
        <title>Next-Generation Sequencing of Two Mitochondrial Genomes from Family Pompilidae (Hymenoptera: Vespoidea) Reveal Novel Patterns of Gene Arrangement.</title>
        <authorList>
            <person name="Chen P.Y."/>
            <person name="Zheng B.Y."/>
            <person name="Liu J.X."/>
            <person name="Wei S.J."/>
        </authorList>
    </citation>
    <scope>NUCLEOTIDE SEQUENCE</scope>
</reference>
<keyword evidence="2" id="KW-0496">Mitochondrion</keyword>
<keyword evidence="1" id="KW-0812">Transmembrane</keyword>
<feature type="transmembrane region" description="Helical" evidence="1">
    <location>
        <begin position="12"/>
        <end position="30"/>
    </location>
</feature>
<feature type="transmembrane region" description="Helical" evidence="1">
    <location>
        <begin position="63"/>
        <end position="84"/>
    </location>
</feature>
<evidence type="ECO:0000256" key="1">
    <source>
        <dbReference type="SAM" id="Phobius"/>
    </source>
</evidence>
<feature type="transmembrane region" description="Helical" evidence="1">
    <location>
        <begin position="90"/>
        <end position="114"/>
    </location>
</feature>
<sequence length="175" mass="20586">MMDKLSVSMNFIYMITVLWIVMILMVPISIMPSLPVFYLMFMLFYAIFLVIYLMLVSNSVLSFFVYLIVVGGIMITFLFFLSFSSLENKWWIFFNLMLFVVACFFFMLLAYMSITQESAELMMETSVNSNKCFDMCYSKGQSFFLTMMCMTYLLFVMFITIKISTLFKSSPMRSI</sequence>
<feature type="transmembrane region" description="Helical" evidence="1">
    <location>
        <begin position="36"/>
        <end position="56"/>
    </location>
</feature>
<feature type="transmembrane region" description="Helical" evidence="1">
    <location>
        <begin position="143"/>
        <end position="167"/>
    </location>
</feature>
<proteinExistence type="predicted"/>
<dbReference type="EMBL" id="KX584356">
    <property type="protein sequence ID" value="APZ75596.1"/>
    <property type="molecule type" value="Genomic_DNA"/>
</dbReference>
<geneLocation type="mitochondrion" evidence="2"/>
<organism evidence="2">
    <name type="scientific">Agenioideus sp. SJW-2017</name>
    <dbReference type="NCBI Taxonomy" id="1940100"/>
    <lineage>
        <taxon>Eukaryota</taxon>
        <taxon>Metazoa</taxon>
        <taxon>Ecdysozoa</taxon>
        <taxon>Arthropoda</taxon>
        <taxon>Hexapoda</taxon>
        <taxon>Insecta</taxon>
        <taxon>Pterygota</taxon>
        <taxon>Neoptera</taxon>
        <taxon>Endopterygota</taxon>
        <taxon>Hymenoptera</taxon>
        <taxon>Apocrita</taxon>
        <taxon>Aculeata</taxon>
        <taxon>Pompiloidea</taxon>
        <taxon>Pompilidae</taxon>
        <taxon>Pompilinae</taxon>
        <taxon>Agenioideus</taxon>
    </lineage>
</organism>
<evidence type="ECO:0000313" key="2">
    <source>
        <dbReference type="EMBL" id="APZ75596.1"/>
    </source>
</evidence>
<protein>
    <submittedName>
        <fullName evidence="2">NADH dehydrogenase subunit 6</fullName>
    </submittedName>
</protein>
<gene>
    <name evidence="2" type="primary">nad6</name>
</gene>
<keyword evidence="1" id="KW-0472">Membrane</keyword>
<dbReference type="AlphaFoldDB" id="A0A1P8VH86"/>
<name>A0A1P8VH86_9HYME</name>
<accession>A0A1P8VH86</accession>
<keyword evidence="1" id="KW-1133">Transmembrane helix</keyword>